<evidence type="ECO:0000256" key="9">
    <source>
        <dbReference type="SAM" id="MobiDB-lite"/>
    </source>
</evidence>
<comment type="caution">
    <text evidence="8">Lacks conserved residue(s) required for the propagation of feature annotation.</text>
</comment>
<dbReference type="InterPro" id="IPR036861">
    <property type="entry name" value="Endochitinase-like_sf"/>
</dbReference>
<keyword evidence="5 13" id="KW-0378">Hydrolase</keyword>
<keyword evidence="6" id="KW-0119">Carbohydrate metabolism</keyword>
<dbReference type="GO" id="GO:0008061">
    <property type="term" value="F:chitin binding"/>
    <property type="evidence" value="ECO:0007669"/>
    <property type="project" value="UniProtKB-UniRule"/>
</dbReference>
<dbReference type="EMBL" id="ML119661">
    <property type="protein sequence ID" value="RPA83940.1"/>
    <property type="molecule type" value="Genomic_DNA"/>
</dbReference>
<feature type="disulfide bond" evidence="8">
    <location>
        <begin position="202"/>
        <end position="214"/>
    </location>
</feature>
<dbReference type="OrthoDB" id="407355at2759"/>
<dbReference type="PROSITE" id="PS00026">
    <property type="entry name" value="CHIT_BIND_I_1"/>
    <property type="match status" value="1"/>
</dbReference>
<sequence length="480" mass="50375">MHFSKSFFTIAAAAFVAELAIASAIPVTEVGGQLVKRVVSPDETCGGSNGYTCGASNVGPCCSQYGWCGATVDHCGTGCQLAFGLRCGTGTSTTTSSTSTPPAPTRTPSPDETCGMVVGAGQPGMGYSCGASNAGPCCSQYGYCGSTSGHCGAGCQLAFGLSCDGNGSGTPTTTSTTTAPTPTNTNISTNGRCGPSQGNKICPNNECCSASGWCGSTTVYCQSPDCLLDFGRCDADATPAGADTSGVVRNYKGSVPYATDIYVCNSKGKVALTYDDGPYLYTSDLLDILASYNAKATFFVTGVNNGKGQIDDESTPYPAILRRMVAEGHQVASHTWSHADLSAVSETRRRAEMIKLEMAVRNVIGKFPTYMRPPYSSCNAACMQTMAALGYHVTYFDLDTQDYLHTTPALVPISLNVVDSFFGTGVTPANKDYLSIMHDIHYTSVHSVTIRLLDNMQRLGFQGVTVGECLNDPEANWYRV</sequence>
<dbReference type="SMART" id="SM00270">
    <property type="entry name" value="ChtBD1"/>
    <property type="match status" value="3"/>
</dbReference>
<feature type="disulfide bond" evidence="8">
    <location>
        <begin position="193"/>
        <end position="208"/>
    </location>
</feature>
<dbReference type="Pfam" id="PF01522">
    <property type="entry name" value="Polysacc_deac_1"/>
    <property type="match status" value="1"/>
</dbReference>
<dbReference type="GO" id="GO:0016810">
    <property type="term" value="F:hydrolase activity, acting on carbon-nitrogen (but not peptide) bonds"/>
    <property type="evidence" value="ECO:0007669"/>
    <property type="project" value="InterPro"/>
</dbReference>
<evidence type="ECO:0000256" key="3">
    <source>
        <dbReference type="ARBA" id="ARBA00022723"/>
    </source>
</evidence>
<dbReference type="PROSITE" id="PS51677">
    <property type="entry name" value="NODB"/>
    <property type="match status" value="1"/>
</dbReference>
<keyword evidence="8" id="KW-1015">Disulfide bond</keyword>
<reference evidence="13 14" key="1">
    <citation type="journal article" date="2018" name="Nat. Ecol. Evol.">
        <title>Pezizomycetes genomes reveal the molecular basis of ectomycorrhizal truffle lifestyle.</title>
        <authorList>
            <person name="Murat C."/>
            <person name="Payen T."/>
            <person name="Noel B."/>
            <person name="Kuo A."/>
            <person name="Morin E."/>
            <person name="Chen J."/>
            <person name="Kohler A."/>
            <person name="Krizsan K."/>
            <person name="Balestrini R."/>
            <person name="Da Silva C."/>
            <person name="Montanini B."/>
            <person name="Hainaut M."/>
            <person name="Levati E."/>
            <person name="Barry K.W."/>
            <person name="Belfiori B."/>
            <person name="Cichocki N."/>
            <person name="Clum A."/>
            <person name="Dockter R.B."/>
            <person name="Fauchery L."/>
            <person name="Guy J."/>
            <person name="Iotti M."/>
            <person name="Le Tacon F."/>
            <person name="Lindquist E.A."/>
            <person name="Lipzen A."/>
            <person name="Malagnac F."/>
            <person name="Mello A."/>
            <person name="Molinier V."/>
            <person name="Miyauchi S."/>
            <person name="Poulain J."/>
            <person name="Riccioni C."/>
            <person name="Rubini A."/>
            <person name="Sitrit Y."/>
            <person name="Splivallo R."/>
            <person name="Traeger S."/>
            <person name="Wang M."/>
            <person name="Zifcakova L."/>
            <person name="Wipf D."/>
            <person name="Zambonelli A."/>
            <person name="Paolocci F."/>
            <person name="Nowrousian M."/>
            <person name="Ottonello S."/>
            <person name="Baldrian P."/>
            <person name="Spatafora J.W."/>
            <person name="Henrissat B."/>
            <person name="Nagy L.G."/>
            <person name="Aury J.M."/>
            <person name="Wincker P."/>
            <person name="Grigoriev I.V."/>
            <person name="Bonfante P."/>
            <person name="Martin F.M."/>
        </authorList>
    </citation>
    <scope>NUCLEOTIDE SEQUENCE [LARGE SCALE GENOMIC DNA]</scope>
    <source>
        <strain evidence="13 14">RN42</strain>
    </source>
</reference>
<keyword evidence="7" id="KW-0170">Cobalt</keyword>
<dbReference type="CDD" id="cd00035">
    <property type="entry name" value="ChtBD1"/>
    <property type="match status" value="1"/>
</dbReference>
<name>A0A3N4IIF5_ASCIM</name>
<evidence type="ECO:0000256" key="7">
    <source>
        <dbReference type="ARBA" id="ARBA00023285"/>
    </source>
</evidence>
<comment type="cofactor">
    <cofactor evidence="1">
        <name>Co(2+)</name>
        <dbReference type="ChEBI" id="CHEBI:48828"/>
    </cofactor>
</comment>
<dbReference type="PROSITE" id="PS50941">
    <property type="entry name" value="CHIT_BIND_I_2"/>
    <property type="match status" value="3"/>
</dbReference>
<dbReference type="InterPro" id="IPR018371">
    <property type="entry name" value="Chitin-binding_1_CS"/>
</dbReference>
<evidence type="ECO:0000313" key="14">
    <source>
        <dbReference type="Proteomes" id="UP000275078"/>
    </source>
</evidence>
<dbReference type="Pfam" id="PF00187">
    <property type="entry name" value="Chitin_bind_1"/>
    <property type="match status" value="2"/>
</dbReference>
<feature type="region of interest" description="Disordered" evidence="9">
    <location>
        <begin position="92"/>
        <end position="111"/>
    </location>
</feature>
<evidence type="ECO:0000259" key="12">
    <source>
        <dbReference type="PROSITE" id="PS51677"/>
    </source>
</evidence>
<dbReference type="SUPFAM" id="SSF88713">
    <property type="entry name" value="Glycoside hydrolase/deacetylase"/>
    <property type="match status" value="1"/>
</dbReference>
<feature type="domain" description="Chitin-binding type-1" evidence="11">
    <location>
        <begin position="111"/>
        <end position="165"/>
    </location>
</feature>
<dbReference type="AlphaFoldDB" id="A0A3N4IIF5"/>
<evidence type="ECO:0000256" key="10">
    <source>
        <dbReference type="SAM" id="SignalP"/>
    </source>
</evidence>
<keyword evidence="2 8" id="KW-0147">Chitin-binding</keyword>
<dbReference type="InterPro" id="IPR011330">
    <property type="entry name" value="Glyco_hydro/deAcase_b/a-brl"/>
</dbReference>
<dbReference type="Proteomes" id="UP000275078">
    <property type="component" value="Unassembled WGS sequence"/>
</dbReference>
<dbReference type="CDD" id="cd11618">
    <property type="entry name" value="ChtBD1_1"/>
    <property type="match status" value="2"/>
</dbReference>
<dbReference type="CDD" id="cd10951">
    <property type="entry name" value="CE4_ClCDA_like"/>
    <property type="match status" value="1"/>
</dbReference>
<feature type="disulfide bond" evidence="8">
    <location>
        <begin position="61"/>
        <end position="75"/>
    </location>
</feature>
<evidence type="ECO:0000256" key="8">
    <source>
        <dbReference type="PROSITE-ProRule" id="PRU00261"/>
    </source>
</evidence>
<dbReference type="InterPro" id="IPR002509">
    <property type="entry name" value="NODB_dom"/>
</dbReference>
<evidence type="ECO:0000259" key="11">
    <source>
        <dbReference type="PROSITE" id="PS50941"/>
    </source>
</evidence>
<dbReference type="SUPFAM" id="SSF57016">
    <property type="entry name" value="Plant lectins/antimicrobial peptides"/>
    <property type="match status" value="3"/>
</dbReference>
<feature type="domain" description="NodB homology" evidence="12">
    <location>
        <begin position="268"/>
        <end position="467"/>
    </location>
</feature>
<dbReference type="PANTHER" id="PTHR46471:SF8">
    <property type="entry name" value="CHITIN DEACETYLASE"/>
    <property type="match status" value="1"/>
</dbReference>
<feature type="disulfide bond" evidence="8">
    <location>
        <begin position="137"/>
        <end position="151"/>
    </location>
</feature>
<evidence type="ECO:0000256" key="6">
    <source>
        <dbReference type="ARBA" id="ARBA00023277"/>
    </source>
</evidence>
<gene>
    <name evidence="13" type="ORF">BJ508DRAFT_412985</name>
</gene>
<dbReference type="Gene3D" id="3.30.60.10">
    <property type="entry name" value="Endochitinase-like"/>
    <property type="match status" value="3"/>
</dbReference>
<evidence type="ECO:0000256" key="4">
    <source>
        <dbReference type="ARBA" id="ARBA00022729"/>
    </source>
</evidence>
<feature type="signal peptide" evidence="10">
    <location>
        <begin position="1"/>
        <end position="24"/>
    </location>
</feature>
<protein>
    <submittedName>
        <fullName evidence="13">Glycoside hydrolase/deacetylase</fullName>
    </submittedName>
</protein>
<dbReference type="Gene3D" id="3.20.20.370">
    <property type="entry name" value="Glycoside hydrolase/deacetylase"/>
    <property type="match status" value="1"/>
</dbReference>
<evidence type="ECO:0000256" key="2">
    <source>
        <dbReference type="ARBA" id="ARBA00022669"/>
    </source>
</evidence>
<feature type="domain" description="Chitin-binding type-1" evidence="11">
    <location>
        <begin position="42"/>
        <end position="89"/>
    </location>
</feature>
<dbReference type="GO" id="GO:0046872">
    <property type="term" value="F:metal ion binding"/>
    <property type="evidence" value="ECO:0007669"/>
    <property type="project" value="UniProtKB-KW"/>
</dbReference>
<dbReference type="STRING" id="1160509.A0A3N4IIF5"/>
<dbReference type="PANTHER" id="PTHR46471">
    <property type="entry name" value="CHITIN DEACETYLASE"/>
    <property type="match status" value="1"/>
</dbReference>
<dbReference type="InterPro" id="IPR001002">
    <property type="entry name" value="Chitin-bd_1"/>
</dbReference>
<keyword evidence="4 10" id="KW-0732">Signal</keyword>
<evidence type="ECO:0000256" key="1">
    <source>
        <dbReference type="ARBA" id="ARBA00001941"/>
    </source>
</evidence>
<evidence type="ECO:0000313" key="13">
    <source>
        <dbReference type="EMBL" id="RPA83940.1"/>
    </source>
</evidence>
<keyword evidence="14" id="KW-1185">Reference proteome</keyword>
<evidence type="ECO:0000256" key="5">
    <source>
        <dbReference type="ARBA" id="ARBA00022801"/>
    </source>
</evidence>
<proteinExistence type="predicted"/>
<dbReference type="GO" id="GO:0005975">
    <property type="term" value="P:carbohydrate metabolic process"/>
    <property type="evidence" value="ECO:0007669"/>
    <property type="project" value="InterPro"/>
</dbReference>
<feature type="domain" description="Chitin-binding type-1" evidence="11">
    <location>
        <begin position="190"/>
        <end position="235"/>
    </location>
</feature>
<accession>A0A3N4IIF5</accession>
<feature type="disulfide bond" evidence="8">
    <location>
        <begin position="207"/>
        <end position="221"/>
    </location>
</feature>
<keyword evidence="3" id="KW-0479">Metal-binding</keyword>
<feature type="chain" id="PRO_5018163829" evidence="10">
    <location>
        <begin position="25"/>
        <end position="480"/>
    </location>
</feature>
<organism evidence="13 14">
    <name type="scientific">Ascobolus immersus RN42</name>
    <dbReference type="NCBI Taxonomy" id="1160509"/>
    <lineage>
        <taxon>Eukaryota</taxon>
        <taxon>Fungi</taxon>
        <taxon>Dikarya</taxon>
        <taxon>Ascomycota</taxon>
        <taxon>Pezizomycotina</taxon>
        <taxon>Pezizomycetes</taxon>
        <taxon>Pezizales</taxon>
        <taxon>Ascobolaceae</taxon>
        <taxon>Ascobolus</taxon>
    </lineage>
</organism>